<dbReference type="Pfam" id="PF22725">
    <property type="entry name" value="GFO_IDH_MocA_C3"/>
    <property type="match status" value="1"/>
</dbReference>
<organism evidence="3 4">
    <name type="scientific">Legionella worsleiensis</name>
    <dbReference type="NCBI Taxonomy" id="45076"/>
    <lineage>
        <taxon>Bacteria</taxon>
        <taxon>Pseudomonadati</taxon>
        <taxon>Pseudomonadota</taxon>
        <taxon>Gammaproteobacteria</taxon>
        <taxon>Legionellales</taxon>
        <taxon>Legionellaceae</taxon>
        <taxon>Legionella</taxon>
    </lineage>
</organism>
<evidence type="ECO:0000259" key="2">
    <source>
        <dbReference type="Pfam" id="PF22725"/>
    </source>
</evidence>
<dbReference type="PANTHER" id="PTHR43377:SF1">
    <property type="entry name" value="BILIVERDIN REDUCTASE A"/>
    <property type="match status" value="1"/>
</dbReference>
<sequence>MNTSLNIGIIGPGRVAERHAVALKDVANARLWSVCGKDITKTKAFALHHQAQSDINAYNNIKKMLDDSALDAVIIATPDDLHLNHLLMAMEAGKSVLVEKPLCTSLIEPKELLDLQQKHNSTIALGYHLRWNTGLRKLANFIHQNKMGSINHMRIRWAVNFVDHAKWRINQKRRTWCCLSALGTHLMDLAKWMMTPQCGPIQEIKSFIKTIDNTYSDGTDLIIIQFKSGATAEIYCSLVCDLPFNLEIYSEKDIVVATDLAGKFEHRKIMINDEPLVFENANSYVSQLNDFVNAIRERRNPEVTLLEGLDNVLNLLAIYPLR</sequence>
<gene>
    <name evidence="3" type="ORF">Lwor_0110</name>
</gene>
<dbReference type="Gene3D" id="3.40.50.720">
    <property type="entry name" value="NAD(P)-binding Rossmann-like Domain"/>
    <property type="match status" value="1"/>
</dbReference>
<dbReference type="GO" id="GO:0000166">
    <property type="term" value="F:nucleotide binding"/>
    <property type="evidence" value="ECO:0007669"/>
    <property type="project" value="InterPro"/>
</dbReference>
<dbReference type="Proteomes" id="UP000054662">
    <property type="component" value="Unassembled WGS sequence"/>
</dbReference>
<dbReference type="STRING" id="45076.Lwor_0110"/>
<dbReference type="PANTHER" id="PTHR43377">
    <property type="entry name" value="BILIVERDIN REDUCTASE A"/>
    <property type="match status" value="1"/>
</dbReference>
<feature type="domain" description="Gfo/Idh/MocA-like oxidoreductase N-terminal" evidence="1">
    <location>
        <begin position="5"/>
        <end position="127"/>
    </location>
</feature>
<dbReference type="InterPro" id="IPR000683">
    <property type="entry name" value="Gfo/Idh/MocA-like_OxRdtase_N"/>
</dbReference>
<protein>
    <submittedName>
        <fullName evidence="3">Oxidoreductase</fullName>
    </submittedName>
</protein>
<dbReference type="PATRIC" id="fig|45076.6.peg.118"/>
<evidence type="ECO:0000313" key="4">
    <source>
        <dbReference type="Proteomes" id="UP000054662"/>
    </source>
</evidence>
<evidence type="ECO:0000313" key="3">
    <source>
        <dbReference type="EMBL" id="KTD81807.1"/>
    </source>
</evidence>
<dbReference type="InterPro" id="IPR036291">
    <property type="entry name" value="NAD(P)-bd_dom_sf"/>
</dbReference>
<dbReference type="SUPFAM" id="SSF51735">
    <property type="entry name" value="NAD(P)-binding Rossmann-fold domains"/>
    <property type="match status" value="1"/>
</dbReference>
<name>A0A0W1AKB4_9GAMM</name>
<comment type="caution">
    <text evidence="3">The sequence shown here is derived from an EMBL/GenBank/DDBJ whole genome shotgun (WGS) entry which is preliminary data.</text>
</comment>
<proteinExistence type="predicted"/>
<evidence type="ECO:0000259" key="1">
    <source>
        <dbReference type="Pfam" id="PF01408"/>
    </source>
</evidence>
<dbReference type="SUPFAM" id="SSF55347">
    <property type="entry name" value="Glyceraldehyde-3-phosphate dehydrogenase-like, C-terminal domain"/>
    <property type="match status" value="1"/>
</dbReference>
<dbReference type="Pfam" id="PF01408">
    <property type="entry name" value="GFO_IDH_MocA"/>
    <property type="match status" value="1"/>
</dbReference>
<reference evidence="3 4" key="1">
    <citation type="submission" date="2015-11" db="EMBL/GenBank/DDBJ databases">
        <title>Genomic analysis of 38 Legionella species identifies large and diverse effector repertoires.</title>
        <authorList>
            <person name="Burstein D."/>
            <person name="Amaro F."/>
            <person name="Zusman T."/>
            <person name="Lifshitz Z."/>
            <person name="Cohen O."/>
            <person name="Gilbert J.A."/>
            <person name="Pupko T."/>
            <person name="Shuman H.A."/>
            <person name="Segal G."/>
        </authorList>
    </citation>
    <scope>NUCLEOTIDE SEQUENCE [LARGE SCALE GENOMIC DNA]</scope>
    <source>
        <strain evidence="3 4">ATCC 49508</strain>
    </source>
</reference>
<dbReference type="OrthoDB" id="9774191at2"/>
<feature type="domain" description="GFO/IDH/MocA-like oxidoreductase" evidence="2">
    <location>
        <begin position="136"/>
        <end position="252"/>
    </location>
</feature>
<dbReference type="Gene3D" id="3.30.360.10">
    <property type="entry name" value="Dihydrodipicolinate Reductase, domain 2"/>
    <property type="match status" value="1"/>
</dbReference>
<keyword evidence="4" id="KW-1185">Reference proteome</keyword>
<dbReference type="InterPro" id="IPR055170">
    <property type="entry name" value="GFO_IDH_MocA-like_dom"/>
</dbReference>
<accession>A0A0W1AKB4</accession>
<dbReference type="RefSeq" id="WP_058491757.1">
    <property type="nucleotide sequence ID" value="NZ_CBCRUR010000002.1"/>
</dbReference>
<dbReference type="InterPro" id="IPR051450">
    <property type="entry name" value="Gfo/Idh/MocA_Oxidoreductases"/>
</dbReference>
<dbReference type="EMBL" id="LNZC01000002">
    <property type="protein sequence ID" value="KTD81807.1"/>
    <property type="molecule type" value="Genomic_DNA"/>
</dbReference>
<dbReference type="AlphaFoldDB" id="A0A0W1AKB4"/>